<dbReference type="InterPro" id="IPR020845">
    <property type="entry name" value="AMP-binding_CS"/>
</dbReference>
<dbReference type="PROSITE" id="PS00455">
    <property type="entry name" value="AMP_BINDING"/>
    <property type="match status" value="1"/>
</dbReference>
<organism evidence="3 4">
    <name type="scientific">Parahaliea mediterranea</name>
    <dbReference type="NCBI Taxonomy" id="651086"/>
    <lineage>
        <taxon>Bacteria</taxon>
        <taxon>Pseudomonadati</taxon>
        <taxon>Pseudomonadota</taxon>
        <taxon>Gammaproteobacteria</taxon>
        <taxon>Cellvibrionales</taxon>
        <taxon>Halieaceae</taxon>
        <taxon>Parahaliea</taxon>
    </lineage>
</organism>
<dbReference type="Pfam" id="PF00501">
    <property type="entry name" value="AMP-binding"/>
    <property type="match status" value="1"/>
</dbReference>
<dbReference type="RefSeq" id="WP_206560289.1">
    <property type="nucleotide sequence ID" value="NZ_JAFKCZ010000006.1"/>
</dbReference>
<feature type="domain" description="AMP-binding enzyme C-terminal" evidence="2">
    <location>
        <begin position="435"/>
        <end position="509"/>
    </location>
</feature>
<evidence type="ECO:0000313" key="3">
    <source>
        <dbReference type="EMBL" id="MBN7796847.1"/>
    </source>
</evidence>
<accession>A0A939IMB7</accession>
<dbReference type="PANTHER" id="PTHR43767">
    <property type="entry name" value="LONG-CHAIN-FATTY-ACID--COA LIGASE"/>
    <property type="match status" value="1"/>
</dbReference>
<dbReference type="Proteomes" id="UP000664303">
    <property type="component" value="Unassembled WGS sequence"/>
</dbReference>
<sequence>MSSELADVPALPSLFDYLAYWARETPDAEALVEGDLRVSYAELSRRVEAIAGAMKAAGIGAGDRVATLDGPTVAFVETFLAANAVGAIWLGLNPKYRSRELAQVIEDAAPGLLFFADAGSSRNYRGELEAIVAGLGLDCQLVPLEQGEAPGSLDSWVDAHRPKAADAGPWQVDGNRAGLLVYTSGSTGTPKGALLRNGAITRFAIRQNALWPLKPHRVLNYFPINHIGCVIDMFAPCLVAGGATVLMEQFDPLEALLLIERERLTLWGSVPSVFTLQLALPEIARVDFSSVQLIVWEGAAMPVDTVRALRAICPRLATNYGMTETTSAITALAPTADLQLLTGTVGRPYPGVAVRLCDERGVVVERGTPGEVQTYSDQLTMGYWRNPTATRAAFTEDGWFRTGDIAVERDDGYIAIVGRVKEMFKSGGYNVYPREIEVAIEELDGVDCAAVVSVDDPLWQEVGVAFVAAAAQRLDGQDLERHCKARLANYKVPKHFVVLESLPLLPIGKVDKVSLKSRAGALFGSEA</sequence>
<dbReference type="AlphaFoldDB" id="A0A939IMB7"/>
<protein>
    <submittedName>
        <fullName evidence="3">Acyl--CoA ligase</fullName>
    </submittedName>
</protein>
<evidence type="ECO:0000259" key="2">
    <source>
        <dbReference type="Pfam" id="PF13193"/>
    </source>
</evidence>
<proteinExistence type="predicted"/>
<keyword evidence="3" id="KW-0436">Ligase</keyword>
<dbReference type="GO" id="GO:0016878">
    <property type="term" value="F:acid-thiol ligase activity"/>
    <property type="evidence" value="ECO:0007669"/>
    <property type="project" value="UniProtKB-ARBA"/>
</dbReference>
<dbReference type="InterPro" id="IPR025110">
    <property type="entry name" value="AMP-bd_C"/>
</dbReference>
<evidence type="ECO:0000313" key="4">
    <source>
        <dbReference type="Proteomes" id="UP000664303"/>
    </source>
</evidence>
<evidence type="ECO:0000259" key="1">
    <source>
        <dbReference type="Pfam" id="PF00501"/>
    </source>
</evidence>
<gene>
    <name evidence="3" type="ORF">JYP50_09605</name>
</gene>
<dbReference type="InterPro" id="IPR000873">
    <property type="entry name" value="AMP-dep_synth/lig_dom"/>
</dbReference>
<dbReference type="InterPro" id="IPR042099">
    <property type="entry name" value="ANL_N_sf"/>
</dbReference>
<dbReference type="InterPro" id="IPR050237">
    <property type="entry name" value="ATP-dep_AMP-bd_enzyme"/>
</dbReference>
<reference evidence="3" key="1">
    <citation type="submission" date="2021-02" db="EMBL/GenBank/DDBJ databases">
        <title>PHA producing bacteria isolated from coastal sediment in Guangdong, Shenzhen.</title>
        <authorList>
            <person name="Zheng W."/>
            <person name="Yu S."/>
            <person name="Huang Y."/>
        </authorList>
    </citation>
    <scope>NUCLEOTIDE SEQUENCE</scope>
    <source>
        <strain evidence="3">TN14-10</strain>
    </source>
</reference>
<dbReference type="PANTHER" id="PTHR43767:SF1">
    <property type="entry name" value="NONRIBOSOMAL PEPTIDE SYNTHASE PES1 (EUROFUNG)-RELATED"/>
    <property type="match status" value="1"/>
</dbReference>
<comment type="caution">
    <text evidence="3">The sequence shown here is derived from an EMBL/GenBank/DDBJ whole genome shotgun (WGS) entry which is preliminary data.</text>
</comment>
<keyword evidence="4" id="KW-1185">Reference proteome</keyword>
<name>A0A939IMB7_9GAMM</name>
<dbReference type="Gene3D" id="3.40.50.12780">
    <property type="entry name" value="N-terminal domain of ligase-like"/>
    <property type="match status" value="1"/>
</dbReference>
<dbReference type="Pfam" id="PF13193">
    <property type="entry name" value="AMP-binding_C"/>
    <property type="match status" value="1"/>
</dbReference>
<dbReference type="EMBL" id="JAFKCZ010000006">
    <property type="protein sequence ID" value="MBN7796847.1"/>
    <property type="molecule type" value="Genomic_DNA"/>
</dbReference>
<dbReference type="SUPFAM" id="SSF56801">
    <property type="entry name" value="Acetyl-CoA synthetase-like"/>
    <property type="match status" value="1"/>
</dbReference>
<feature type="domain" description="AMP-dependent synthetase/ligase" evidence="1">
    <location>
        <begin position="20"/>
        <end position="384"/>
    </location>
</feature>
<dbReference type="Gene3D" id="3.30.300.30">
    <property type="match status" value="1"/>
</dbReference>
<dbReference type="InterPro" id="IPR045851">
    <property type="entry name" value="AMP-bd_C_sf"/>
</dbReference>